<evidence type="ECO:0000256" key="1">
    <source>
        <dbReference type="SAM" id="Phobius"/>
    </source>
</evidence>
<evidence type="ECO:0000313" key="6">
    <source>
        <dbReference type="Proteomes" id="UP000266497"/>
    </source>
</evidence>
<feature type="transmembrane region" description="Helical" evidence="1">
    <location>
        <begin position="6"/>
        <end position="25"/>
    </location>
</feature>
<name>A0A395UIJ7_PHOVU</name>
<dbReference type="RefSeq" id="WP_016270535.1">
    <property type="nucleotide sequence ID" value="NZ_CAXVMQ010000094.1"/>
</dbReference>
<dbReference type="Proteomes" id="UP000462015">
    <property type="component" value="Unassembled WGS sequence"/>
</dbReference>
<evidence type="ECO:0000313" key="2">
    <source>
        <dbReference type="EMBL" id="KAB6561323.1"/>
    </source>
</evidence>
<organism evidence="5 6">
    <name type="scientific">Phocaeicola vulgatus</name>
    <name type="common">Bacteroides vulgatus</name>
    <dbReference type="NCBI Taxonomy" id="821"/>
    <lineage>
        <taxon>Bacteria</taxon>
        <taxon>Pseudomonadati</taxon>
        <taxon>Bacteroidota</taxon>
        <taxon>Bacteroidia</taxon>
        <taxon>Bacteroidales</taxon>
        <taxon>Bacteroidaceae</taxon>
        <taxon>Phocaeicola</taxon>
    </lineage>
</organism>
<evidence type="ECO:0000313" key="5">
    <source>
        <dbReference type="EMBL" id="RGR33683.1"/>
    </source>
</evidence>
<dbReference type="Proteomes" id="UP000583639">
    <property type="component" value="Unassembled WGS sequence"/>
</dbReference>
<dbReference type="EMBL" id="JABDSI010000115">
    <property type="protein sequence ID" value="NMW40666.1"/>
    <property type="molecule type" value="Genomic_DNA"/>
</dbReference>
<dbReference type="AlphaFoldDB" id="A0A395UIJ7"/>
<keyword evidence="1" id="KW-1133">Transmembrane helix</keyword>
<reference evidence="4 9" key="3">
    <citation type="submission" date="2020-04" db="EMBL/GenBank/DDBJ databases">
        <title>A novel gut-associated lysogenic phage, Bacteroides phage BV01, alters the host transcriptome and bile acid metabolism in Bacteroides vulgatus.</title>
        <authorList>
            <person name="Campbell D.E."/>
            <person name="Ly L."/>
            <person name="Ridlon J.M."/>
            <person name="Hsiao A."/>
            <person name="Degnan P.H."/>
        </authorList>
    </citation>
    <scope>NUCLEOTIDE SEQUENCE [LARGE SCALE GENOMIC DNA]</scope>
    <source>
        <strain evidence="4 9">VPI-BV8526</strain>
    </source>
</reference>
<keyword evidence="1" id="KW-0472">Membrane</keyword>
<dbReference type="EMBL" id="WDAL01000038">
    <property type="protein sequence ID" value="KAB6632186.1"/>
    <property type="molecule type" value="Genomic_DNA"/>
</dbReference>
<evidence type="ECO:0000313" key="9">
    <source>
        <dbReference type="Proteomes" id="UP000583639"/>
    </source>
</evidence>
<evidence type="ECO:0000313" key="7">
    <source>
        <dbReference type="Proteomes" id="UP000437431"/>
    </source>
</evidence>
<sequence>METGGLILLCAILVIAAYFFGRVGYAIENDKKEKSDDVEINEPVKNDNCNRVIYLLIRNSYYANDLKTLKRIYELLVAEGIIDEFQIDKDMWNEFKDKLGASTTSYLFFFKDSKYNSSLDSCAIMMLQEKYFHFMGLLENNSNED</sequence>
<evidence type="ECO:0000313" key="3">
    <source>
        <dbReference type="EMBL" id="KAB6632186.1"/>
    </source>
</evidence>
<dbReference type="EMBL" id="QRUD01000071">
    <property type="protein sequence ID" value="RGR33683.1"/>
    <property type="molecule type" value="Genomic_DNA"/>
</dbReference>
<keyword evidence="1" id="KW-0812">Transmembrane</keyword>
<gene>
    <name evidence="5" type="ORF">DWY53_19060</name>
    <name evidence="3" type="ORF">GAY12_17285</name>
    <name evidence="2" type="ORF">GAY79_08955</name>
    <name evidence="4" type="ORF">HKQ55_11045</name>
</gene>
<comment type="caution">
    <text evidence="5">The sequence shown here is derived from an EMBL/GenBank/DDBJ whole genome shotgun (WGS) entry which is preliminary data.</text>
</comment>
<proteinExistence type="predicted"/>
<protein>
    <submittedName>
        <fullName evidence="5">Uncharacterized protein</fullName>
    </submittedName>
</protein>
<dbReference type="Proteomes" id="UP000266497">
    <property type="component" value="Unassembled WGS sequence"/>
</dbReference>
<accession>A0A395UIJ7</accession>
<dbReference type="Proteomes" id="UP000437431">
    <property type="component" value="Unassembled WGS sequence"/>
</dbReference>
<reference evidence="7 8" key="2">
    <citation type="journal article" date="2019" name="Nat. Med.">
        <title>A library of human gut bacterial isolates paired with longitudinal multiomics data enables mechanistic microbiome research.</title>
        <authorList>
            <person name="Poyet M."/>
            <person name="Groussin M."/>
            <person name="Gibbons S.M."/>
            <person name="Avila-Pacheco J."/>
            <person name="Jiang X."/>
            <person name="Kearney S.M."/>
            <person name="Perrotta A.R."/>
            <person name="Berdy B."/>
            <person name="Zhao S."/>
            <person name="Lieberman T.D."/>
            <person name="Swanson P.K."/>
            <person name="Smith M."/>
            <person name="Roesemann S."/>
            <person name="Alexander J.E."/>
            <person name="Rich S.A."/>
            <person name="Livny J."/>
            <person name="Vlamakis H."/>
            <person name="Clish C."/>
            <person name="Bullock K."/>
            <person name="Deik A."/>
            <person name="Scott J."/>
            <person name="Pierce K.A."/>
            <person name="Xavier R.J."/>
            <person name="Alm E.J."/>
        </authorList>
    </citation>
    <scope>NUCLEOTIDE SEQUENCE [LARGE SCALE GENOMIC DNA]</scope>
    <source>
        <strain evidence="2 7">BIOML-A111</strain>
        <strain evidence="3 8">BIOML-A98</strain>
    </source>
</reference>
<dbReference type="EMBL" id="WDAY01000016">
    <property type="protein sequence ID" value="KAB6561323.1"/>
    <property type="molecule type" value="Genomic_DNA"/>
</dbReference>
<reference evidence="5 6" key="1">
    <citation type="submission" date="2018-08" db="EMBL/GenBank/DDBJ databases">
        <title>A genome reference for cultivated species of the human gut microbiota.</title>
        <authorList>
            <person name="Zou Y."/>
            <person name="Xue W."/>
            <person name="Luo G."/>
        </authorList>
    </citation>
    <scope>NUCLEOTIDE SEQUENCE [LARGE SCALE GENOMIC DNA]</scope>
    <source>
        <strain evidence="5 6">AF25-30LB</strain>
    </source>
</reference>
<evidence type="ECO:0000313" key="8">
    <source>
        <dbReference type="Proteomes" id="UP000462015"/>
    </source>
</evidence>
<evidence type="ECO:0000313" key="4">
    <source>
        <dbReference type="EMBL" id="NMW40666.1"/>
    </source>
</evidence>